<dbReference type="AlphaFoldDB" id="A0A918R940"/>
<dbReference type="Gene3D" id="3.10.450.50">
    <property type="match status" value="1"/>
</dbReference>
<keyword evidence="1" id="KW-0472">Membrane</keyword>
<dbReference type="EMBL" id="BMZD01000001">
    <property type="protein sequence ID" value="GGZ88495.1"/>
    <property type="molecule type" value="Genomic_DNA"/>
</dbReference>
<reference evidence="2" key="2">
    <citation type="submission" date="2020-09" db="EMBL/GenBank/DDBJ databases">
        <authorList>
            <person name="Sun Q."/>
            <person name="Kim S."/>
        </authorList>
    </citation>
    <scope>NUCLEOTIDE SEQUENCE</scope>
    <source>
        <strain evidence="2">KCTC 32422</strain>
    </source>
</reference>
<organism evidence="2 3">
    <name type="scientific">Novosphingobium arvoryzae</name>
    <dbReference type="NCBI Taxonomy" id="1256514"/>
    <lineage>
        <taxon>Bacteria</taxon>
        <taxon>Pseudomonadati</taxon>
        <taxon>Pseudomonadota</taxon>
        <taxon>Alphaproteobacteria</taxon>
        <taxon>Sphingomonadales</taxon>
        <taxon>Sphingomonadaceae</taxon>
        <taxon>Novosphingobium</taxon>
    </lineage>
</organism>
<dbReference type="RefSeq" id="WP_189538744.1">
    <property type="nucleotide sequence ID" value="NZ_BMZD01000001.1"/>
</dbReference>
<comment type="caution">
    <text evidence="2">The sequence shown here is derived from an EMBL/GenBank/DDBJ whole genome shotgun (WGS) entry which is preliminary data.</text>
</comment>
<protein>
    <submittedName>
        <fullName evidence="2">Uncharacterized protein</fullName>
    </submittedName>
</protein>
<keyword evidence="1" id="KW-0812">Transmembrane</keyword>
<accession>A0A918R940</accession>
<dbReference type="InterPro" id="IPR032710">
    <property type="entry name" value="NTF2-like_dom_sf"/>
</dbReference>
<dbReference type="Proteomes" id="UP000634139">
    <property type="component" value="Unassembled WGS sequence"/>
</dbReference>
<feature type="transmembrane region" description="Helical" evidence="1">
    <location>
        <begin position="7"/>
        <end position="28"/>
    </location>
</feature>
<proteinExistence type="predicted"/>
<name>A0A918R940_9SPHN</name>
<evidence type="ECO:0000256" key="1">
    <source>
        <dbReference type="SAM" id="Phobius"/>
    </source>
</evidence>
<gene>
    <name evidence="2" type="ORF">GCM10011617_04220</name>
</gene>
<keyword evidence="3" id="KW-1185">Reference proteome</keyword>
<dbReference type="SUPFAM" id="SSF54427">
    <property type="entry name" value="NTF2-like"/>
    <property type="match status" value="1"/>
</dbReference>
<reference evidence="2" key="1">
    <citation type="journal article" date="2014" name="Int. J. Syst. Evol. Microbiol.">
        <title>Complete genome sequence of Corynebacterium casei LMG S-19264T (=DSM 44701T), isolated from a smear-ripened cheese.</title>
        <authorList>
            <consortium name="US DOE Joint Genome Institute (JGI-PGF)"/>
            <person name="Walter F."/>
            <person name="Albersmeier A."/>
            <person name="Kalinowski J."/>
            <person name="Ruckert C."/>
        </authorList>
    </citation>
    <scope>NUCLEOTIDE SEQUENCE</scope>
    <source>
        <strain evidence="2">KCTC 32422</strain>
    </source>
</reference>
<sequence length="151" mass="16329">MLTASRASLKALSIGIGLLFTGAVYYTMHYNPRWDWTAPGVGKLPRDIVAEFMDRAYAQGQGGTAQLSYFAKDAADSAPAAQDRRDGAPIPHQVRQVIAQGMTVAVIHRIGPARGEPAQDVIDVFTIKDGRIAARERYPTRFAAPGQEDAS</sequence>
<evidence type="ECO:0000313" key="3">
    <source>
        <dbReference type="Proteomes" id="UP000634139"/>
    </source>
</evidence>
<evidence type="ECO:0000313" key="2">
    <source>
        <dbReference type="EMBL" id="GGZ88495.1"/>
    </source>
</evidence>
<keyword evidence="1" id="KW-1133">Transmembrane helix</keyword>